<comment type="caution">
    <text evidence="2">The sequence shown here is derived from an EMBL/GenBank/DDBJ whole genome shotgun (WGS) entry which is preliminary data.</text>
</comment>
<evidence type="ECO:0000256" key="1">
    <source>
        <dbReference type="SAM" id="MobiDB-lite"/>
    </source>
</evidence>
<sequence>MKGVFNNNKNYNIIFRAKNGLGETDGETFISHVDEFGTYKAIINLNDNVLTNAAQEYILVTMYHEVVHAFLGYEKFRLGNEAFQEQYPSVIVGSDYAADGTMVNRYTFIDEHHQVGAFLTTLQNILSAYNPSLSQETIKAMAKAGITTTTAAERELNKNERDTTLGKHKGTKCP</sequence>
<reference evidence="2 3" key="1">
    <citation type="submission" date="2022-09" db="EMBL/GenBank/DDBJ databases">
        <title>Chryseobacterium oleae sp.nov., isolated from the inter-root soil of Pyrola calliantha H. Andr. in Tibet.</title>
        <authorList>
            <person name="Li Z."/>
        </authorList>
    </citation>
    <scope>NUCLEOTIDE SEQUENCE [LARGE SCALE GENOMIC DNA]</scope>
    <source>
        <strain evidence="3">pc1-10</strain>
    </source>
</reference>
<accession>A0ABT2IRC5</accession>
<evidence type="ECO:0008006" key="4">
    <source>
        <dbReference type="Google" id="ProtNLM"/>
    </source>
</evidence>
<evidence type="ECO:0000313" key="3">
    <source>
        <dbReference type="Proteomes" id="UP001525566"/>
    </source>
</evidence>
<evidence type="ECO:0000313" key="2">
    <source>
        <dbReference type="EMBL" id="MCT2561363.1"/>
    </source>
</evidence>
<feature type="region of interest" description="Disordered" evidence="1">
    <location>
        <begin position="152"/>
        <end position="174"/>
    </location>
</feature>
<proteinExistence type="predicted"/>
<name>A0ABT2IRC5_9FLAO</name>
<feature type="compositionally biased region" description="Basic and acidic residues" evidence="1">
    <location>
        <begin position="152"/>
        <end position="165"/>
    </location>
</feature>
<dbReference type="EMBL" id="JAOAMU010000001">
    <property type="protein sequence ID" value="MCT2561363.1"/>
    <property type="molecule type" value="Genomic_DNA"/>
</dbReference>
<dbReference type="Proteomes" id="UP001525566">
    <property type="component" value="Unassembled WGS sequence"/>
</dbReference>
<keyword evidence="3" id="KW-1185">Reference proteome</keyword>
<protein>
    <recommendedName>
        <fullName evidence="4">SprT-like family protein</fullName>
    </recommendedName>
</protein>
<dbReference type="RefSeq" id="WP_259837370.1">
    <property type="nucleotide sequence ID" value="NZ_JAOAMU010000001.1"/>
</dbReference>
<gene>
    <name evidence="2" type="ORF">N0B48_05685</name>
</gene>
<organism evidence="2 3">
    <name type="scientific">Chryseobacterium herbae</name>
    <dbReference type="NCBI Taxonomy" id="2976476"/>
    <lineage>
        <taxon>Bacteria</taxon>
        <taxon>Pseudomonadati</taxon>
        <taxon>Bacteroidota</taxon>
        <taxon>Flavobacteriia</taxon>
        <taxon>Flavobacteriales</taxon>
        <taxon>Weeksellaceae</taxon>
        <taxon>Chryseobacterium group</taxon>
        <taxon>Chryseobacterium</taxon>
    </lineage>
</organism>